<dbReference type="Proteomes" id="UP000002027">
    <property type="component" value="Chromosome 1"/>
</dbReference>
<dbReference type="OrthoDB" id="155383at2"/>
<keyword evidence="5 10" id="KW-0418">Kinase</keyword>
<keyword evidence="3" id="KW-0808">Transferase</keyword>
<dbReference type="SUPFAM" id="SSF56112">
    <property type="entry name" value="Protein kinase-like (PK-like)"/>
    <property type="match status" value="1"/>
</dbReference>
<dbReference type="EMBL" id="CP001823">
    <property type="protein sequence ID" value="ACZ38681.1"/>
    <property type="molecule type" value="Genomic_DNA"/>
</dbReference>
<dbReference type="SMART" id="SM00220">
    <property type="entry name" value="S_TKc"/>
    <property type="match status" value="1"/>
</dbReference>
<keyword evidence="6" id="KW-0067">ATP-binding</keyword>
<name>D1C364_SPHTD</name>
<evidence type="ECO:0000256" key="6">
    <source>
        <dbReference type="ARBA" id="ARBA00022840"/>
    </source>
</evidence>
<dbReference type="SMART" id="SM00564">
    <property type="entry name" value="PQQ"/>
    <property type="match status" value="7"/>
</dbReference>
<evidence type="ECO:0000313" key="10">
    <source>
        <dbReference type="EMBL" id="ACZ38681.1"/>
    </source>
</evidence>
<sequence>MAEIARSQRYRDALPAGTILEGRYEILRVCGQGGMSTVYVARDLRFSQVERLCAVKEMFTREPDERTRMLQLANFEREAALLATLSHPAIPKIYDYFTVGGLVYLVLEFIEGTDLERMIANKKEPVPEDTLVDWTLQILDVLAYLHEQQPEPIVFRDLKPSNIMLRNDGAITLIDFGIARTFQPLQRGTMIGTEGYAPPEQYRGIAEPRGDIYALGATLHHLATGSDPRHEPPFTFAQRPPRELNPELSPEFEELILRAVAYTPADRFPSAAAMAQAVIEIRDRRARGAATDTTPVIPATVASTEQHAETSRPGTERTAAERIVWTVQTGDEVRGTAAVAGSTAYIGSYDQHLYAVNPQDGGILWRFRANRGIVARPLVHGDLVVVGAEDHTVYALRAVSGRLIWSFRTAMPVRSSAAAYGDAIVVGSDDGYCYCLDLEQGNLLWRQRTWGPVRSSPLVVEDRVIVGSDDGSLYCYSATDGHLRWRTQLGRPVLSSPAAGGNIVVVGCTDGAIYAVDIDNGARRWAFQTSRPIIASPRIVGDLVVIGSTDGTLYALERRDGSLLWSQQIANQITSSAAIDGARCYVGTVDGYVVCLQLDDGQTLWTQRLGGAIASTPAVTRGMVIIGCLDGRIYGLRA</sequence>
<evidence type="ECO:0000313" key="11">
    <source>
        <dbReference type="Proteomes" id="UP000002027"/>
    </source>
</evidence>
<comment type="catalytic activity">
    <reaction evidence="7">
        <text>L-threonyl-[protein] + ATP = O-phospho-L-threonyl-[protein] + ADP + H(+)</text>
        <dbReference type="Rhea" id="RHEA:46608"/>
        <dbReference type="Rhea" id="RHEA-COMP:11060"/>
        <dbReference type="Rhea" id="RHEA-COMP:11605"/>
        <dbReference type="ChEBI" id="CHEBI:15378"/>
        <dbReference type="ChEBI" id="CHEBI:30013"/>
        <dbReference type="ChEBI" id="CHEBI:30616"/>
        <dbReference type="ChEBI" id="CHEBI:61977"/>
        <dbReference type="ChEBI" id="CHEBI:456216"/>
        <dbReference type="EC" id="2.7.11.1"/>
    </reaction>
</comment>
<dbReference type="Pfam" id="PF13360">
    <property type="entry name" value="PQQ_2"/>
    <property type="match status" value="1"/>
</dbReference>
<dbReference type="GO" id="GO:0004674">
    <property type="term" value="F:protein serine/threonine kinase activity"/>
    <property type="evidence" value="ECO:0007669"/>
    <property type="project" value="UniProtKB-KW"/>
</dbReference>
<evidence type="ECO:0000256" key="8">
    <source>
        <dbReference type="ARBA" id="ARBA00048679"/>
    </source>
</evidence>
<dbReference type="Gene3D" id="3.30.200.20">
    <property type="entry name" value="Phosphorylase Kinase, domain 1"/>
    <property type="match status" value="1"/>
</dbReference>
<dbReference type="Gene3D" id="2.130.10.10">
    <property type="entry name" value="YVTN repeat-like/Quinoprotein amine dehydrogenase"/>
    <property type="match status" value="2"/>
</dbReference>
<dbReference type="RefSeq" id="WP_012871728.1">
    <property type="nucleotide sequence ID" value="NC_013523.1"/>
</dbReference>
<evidence type="ECO:0000256" key="4">
    <source>
        <dbReference type="ARBA" id="ARBA00022741"/>
    </source>
</evidence>
<dbReference type="Pfam" id="PF00069">
    <property type="entry name" value="Pkinase"/>
    <property type="match status" value="1"/>
</dbReference>
<protein>
    <recommendedName>
        <fullName evidence="1">non-specific serine/threonine protein kinase</fullName>
        <ecNumber evidence="1">2.7.11.1</ecNumber>
    </recommendedName>
</protein>
<feature type="domain" description="Protein kinase" evidence="9">
    <location>
        <begin position="24"/>
        <end position="279"/>
    </location>
</feature>
<dbReference type="AlphaFoldDB" id="D1C364"/>
<dbReference type="CDD" id="cd14014">
    <property type="entry name" value="STKc_PknB_like"/>
    <property type="match status" value="1"/>
</dbReference>
<dbReference type="SUPFAM" id="SSF50998">
    <property type="entry name" value="Quinoprotein alcohol dehydrogenase-like"/>
    <property type="match status" value="2"/>
</dbReference>
<keyword evidence="11" id="KW-1185">Reference proteome</keyword>
<dbReference type="InterPro" id="IPR015943">
    <property type="entry name" value="WD40/YVTN_repeat-like_dom_sf"/>
</dbReference>
<dbReference type="InParanoid" id="D1C364"/>
<keyword evidence="4" id="KW-0547">Nucleotide-binding</keyword>
<dbReference type="InterPro" id="IPR000719">
    <property type="entry name" value="Prot_kinase_dom"/>
</dbReference>
<dbReference type="EC" id="2.7.11.1" evidence="1"/>
<dbReference type="STRING" id="479434.Sthe_1246"/>
<evidence type="ECO:0000256" key="2">
    <source>
        <dbReference type="ARBA" id="ARBA00022527"/>
    </source>
</evidence>
<evidence type="ECO:0000256" key="5">
    <source>
        <dbReference type="ARBA" id="ARBA00022777"/>
    </source>
</evidence>
<dbReference type="eggNOG" id="COG0515">
    <property type="taxonomic scope" value="Bacteria"/>
</dbReference>
<proteinExistence type="predicted"/>
<accession>D1C364</accession>
<comment type="catalytic activity">
    <reaction evidence="8">
        <text>L-seryl-[protein] + ATP = O-phospho-L-seryl-[protein] + ADP + H(+)</text>
        <dbReference type="Rhea" id="RHEA:17989"/>
        <dbReference type="Rhea" id="RHEA-COMP:9863"/>
        <dbReference type="Rhea" id="RHEA-COMP:11604"/>
        <dbReference type="ChEBI" id="CHEBI:15378"/>
        <dbReference type="ChEBI" id="CHEBI:29999"/>
        <dbReference type="ChEBI" id="CHEBI:30616"/>
        <dbReference type="ChEBI" id="CHEBI:83421"/>
        <dbReference type="ChEBI" id="CHEBI:456216"/>
        <dbReference type="EC" id="2.7.11.1"/>
    </reaction>
</comment>
<dbReference type="Gene3D" id="1.10.510.10">
    <property type="entry name" value="Transferase(Phosphotransferase) domain 1"/>
    <property type="match status" value="1"/>
</dbReference>
<reference evidence="10 11" key="2">
    <citation type="journal article" date="2010" name="Stand. Genomic Sci.">
        <title>Complete genome sequence of Desulfohalobium retbaense type strain (HR(100)).</title>
        <authorList>
            <person name="Spring S."/>
            <person name="Nolan M."/>
            <person name="Lapidus A."/>
            <person name="Glavina Del Rio T."/>
            <person name="Copeland A."/>
            <person name="Tice H."/>
            <person name="Cheng J.F."/>
            <person name="Lucas S."/>
            <person name="Land M."/>
            <person name="Chen F."/>
            <person name="Bruce D."/>
            <person name="Goodwin L."/>
            <person name="Pitluck S."/>
            <person name="Ivanova N."/>
            <person name="Mavromatis K."/>
            <person name="Mikhailova N."/>
            <person name="Pati A."/>
            <person name="Chen A."/>
            <person name="Palaniappan K."/>
            <person name="Hauser L."/>
            <person name="Chang Y.J."/>
            <person name="Jeffries C.D."/>
            <person name="Munk C."/>
            <person name="Kiss H."/>
            <person name="Chain P."/>
            <person name="Han C."/>
            <person name="Brettin T."/>
            <person name="Detter J.C."/>
            <person name="Schuler E."/>
            <person name="Goker M."/>
            <person name="Rohde M."/>
            <person name="Bristow J."/>
            <person name="Eisen J.A."/>
            <person name="Markowitz V."/>
            <person name="Hugenholtz P."/>
            <person name="Kyrpides N.C."/>
            <person name="Klenk H.P."/>
        </authorList>
    </citation>
    <scope>NUCLEOTIDE SEQUENCE [LARGE SCALE GENOMIC DNA]</scope>
    <source>
        <strain evidence="11">ATCC 49802 / DSM 20745 / S 6022</strain>
    </source>
</reference>
<dbReference type="Gene3D" id="2.40.10.480">
    <property type="match status" value="1"/>
</dbReference>
<dbReference type="InterPro" id="IPR018391">
    <property type="entry name" value="PQQ_b-propeller_rpt"/>
</dbReference>
<dbReference type="eggNOG" id="COG1520">
    <property type="taxonomic scope" value="Bacteria"/>
</dbReference>
<dbReference type="InterPro" id="IPR002372">
    <property type="entry name" value="PQQ_rpt_dom"/>
</dbReference>
<organism evidence="10 11">
    <name type="scientific">Sphaerobacter thermophilus (strain ATCC 49802 / DSM 20745 / KCCM 41009 / NCIMB 13125 / S 6022)</name>
    <dbReference type="NCBI Taxonomy" id="479434"/>
    <lineage>
        <taxon>Bacteria</taxon>
        <taxon>Pseudomonadati</taxon>
        <taxon>Thermomicrobiota</taxon>
        <taxon>Thermomicrobia</taxon>
        <taxon>Sphaerobacterales</taxon>
        <taxon>Sphaerobacterineae</taxon>
        <taxon>Sphaerobacteraceae</taxon>
        <taxon>Sphaerobacter</taxon>
    </lineage>
</organism>
<dbReference type="PROSITE" id="PS50011">
    <property type="entry name" value="PROTEIN_KINASE_DOM"/>
    <property type="match status" value="1"/>
</dbReference>
<evidence type="ECO:0000256" key="7">
    <source>
        <dbReference type="ARBA" id="ARBA00047899"/>
    </source>
</evidence>
<reference evidence="11" key="1">
    <citation type="submission" date="2009-11" db="EMBL/GenBank/DDBJ databases">
        <title>The complete chromosome 1 of Sphaerobacter thermophilus DSM 20745.</title>
        <authorList>
            <person name="Lucas S."/>
            <person name="Copeland A."/>
            <person name="Lapidus A."/>
            <person name="Glavina del Rio T."/>
            <person name="Dalin E."/>
            <person name="Tice H."/>
            <person name="Bruce D."/>
            <person name="Goodwin L."/>
            <person name="Pitluck S."/>
            <person name="Kyrpides N."/>
            <person name="Mavromatis K."/>
            <person name="Ivanova N."/>
            <person name="Mikhailova N."/>
            <person name="LaButti K.M."/>
            <person name="Clum A."/>
            <person name="Sun H.I."/>
            <person name="Brettin T."/>
            <person name="Detter J.C."/>
            <person name="Han C."/>
            <person name="Larimer F."/>
            <person name="Land M."/>
            <person name="Hauser L."/>
            <person name="Markowitz V."/>
            <person name="Cheng J.F."/>
            <person name="Hugenholtz P."/>
            <person name="Woyke T."/>
            <person name="Wu D."/>
            <person name="Steenblock K."/>
            <person name="Schneider S."/>
            <person name="Pukall R."/>
            <person name="Goeker M."/>
            <person name="Klenk H.P."/>
            <person name="Eisen J.A."/>
        </authorList>
    </citation>
    <scope>NUCLEOTIDE SEQUENCE [LARGE SCALE GENOMIC DNA]</scope>
    <source>
        <strain evidence="11">ATCC 49802 / DSM 20745 / S 6022</strain>
    </source>
</reference>
<evidence type="ECO:0000259" key="9">
    <source>
        <dbReference type="PROSITE" id="PS50011"/>
    </source>
</evidence>
<dbReference type="PANTHER" id="PTHR24363:SF0">
    <property type="entry name" value="SERINE_THREONINE KINASE LIKE DOMAIN CONTAINING 1"/>
    <property type="match status" value="1"/>
</dbReference>
<dbReference type="HOGENOM" id="CLU_020359_0_0_0"/>
<keyword evidence="2 10" id="KW-0723">Serine/threonine-protein kinase</keyword>
<evidence type="ECO:0000256" key="3">
    <source>
        <dbReference type="ARBA" id="ARBA00022679"/>
    </source>
</evidence>
<dbReference type="InterPro" id="IPR011009">
    <property type="entry name" value="Kinase-like_dom_sf"/>
</dbReference>
<dbReference type="KEGG" id="sti:Sthe_1246"/>
<dbReference type="PANTHER" id="PTHR24363">
    <property type="entry name" value="SERINE/THREONINE PROTEIN KINASE"/>
    <property type="match status" value="1"/>
</dbReference>
<dbReference type="GO" id="GO:0005524">
    <property type="term" value="F:ATP binding"/>
    <property type="evidence" value="ECO:0007669"/>
    <property type="project" value="UniProtKB-KW"/>
</dbReference>
<gene>
    <name evidence="10" type="ordered locus">Sthe_1246</name>
</gene>
<evidence type="ECO:0000256" key="1">
    <source>
        <dbReference type="ARBA" id="ARBA00012513"/>
    </source>
</evidence>
<dbReference type="InterPro" id="IPR011047">
    <property type="entry name" value="Quinoprotein_ADH-like_sf"/>
</dbReference>